<feature type="domain" description="MYND-type" evidence="5">
    <location>
        <begin position="356"/>
        <end position="412"/>
    </location>
</feature>
<keyword evidence="3" id="KW-0862">Zinc</keyword>
<dbReference type="Gene3D" id="6.10.140.2220">
    <property type="match status" value="1"/>
</dbReference>
<evidence type="ECO:0000256" key="2">
    <source>
        <dbReference type="ARBA" id="ARBA00022771"/>
    </source>
</evidence>
<reference evidence="6" key="1">
    <citation type="submission" date="2014-11" db="EMBL/GenBank/DDBJ databases">
        <authorList>
            <person name="Otto D Thomas"/>
            <person name="Naeem Raeece"/>
        </authorList>
    </citation>
    <scope>NUCLEOTIDE SEQUENCE</scope>
</reference>
<protein>
    <recommendedName>
        <fullName evidence="5">MYND-type domain-containing protein</fullName>
    </recommendedName>
</protein>
<evidence type="ECO:0000313" key="6">
    <source>
        <dbReference type="EMBL" id="CEM45936.1"/>
    </source>
</evidence>
<keyword evidence="1" id="KW-0479">Metal-binding</keyword>
<proteinExistence type="predicted"/>
<keyword evidence="2 4" id="KW-0863">Zinc-finger</keyword>
<evidence type="ECO:0000256" key="3">
    <source>
        <dbReference type="ARBA" id="ARBA00022833"/>
    </source>
</evidence>
<dbReference type="PhylomeDB" id="A0A0G4HNK6"/>
<sequence>MLVDLLGIFGRYWGEDEGSDEEIPLLLDTLQRTEGVWGPRFSACVSANRPDEGGQFGGILRGISVAYCNLSGDRVLRKQVLKHTYTIEQLKRLVAVDPLSLEAAGRKWAVFFAAERQKAAAGALNNLAVVQDHKSGSKGRAAHLKLYELGVLDAVFETAGRPTCFAAVRNVCCEMLAQCLYHPAVASAVAEKEDWMALLCALSLCQGFEERRHEEQFEIKAAGLSLTRAILCADPPPSKFEIPKAPPGEGGMGFEIGPFPLPISGPFKKEFMDRAIFHSERLGASPEGIGFMLSQMDASERDNLPIAIHKLEGDVVEGKGRREERSSDEPKAPEFFQSIENYMQETGSATEGKGACGNCGKRQLPPPPFDQIEKAKGAEFVEKLMTCSRCEKVCYCSRECQKAHWKKHKPICKS</sequence>
<dbReference type="AlphaFoldDB" id="A0A0G4HNK6"/>
<gene>
    <name evidence="6" type="ORF">Cvel_1200</name>
</gene>
<dbReference type="PROSITE" id="PS50865">
    <property type="entry name" value="ZF_MYND_2"/>
    <property type="match status" value="1"/>
</dbReference>
<name>A0A0G4HNK6_9ALVE</name>
<evidence type="ECO:0000256" key="1">
    <source>
        <dbReference type="ARBA" id="ARBA00022723"/>
    </source>
</evidence>
<dbReference type="GO" id="GO:0008270">
    <property type="term" value="F:zinc ion binding"/>
    <property type="evidence" value="ECO:0007669"/>
    <property type="project" value="UniProtKB-KW"/>
</dbReference>
<dbReference type="VEuPathDB" id="CryptoDB:Cvel_1200"/>
<organism evidence="6">
    <name type="scientific">Chromera velia CCMP2878</name>
    <dbReference type="NCBI Taxonomy" id="1169474"/>
    <lineage>
        <taxon>Eukaryota</taxon>
        <taxon>Sar</taxon>
        <taxon>Alveolata</taxon>
        <taxon>Colpodellida</taxon>
        <taxon>Chromeraceae</taxon>
        <taxon>Chromera</taxon>
    </lineage>
</organism>
<dbReference type="EMBL" id="CDMZ01003324">
    <property type="protein sequence ID" value="CEM45936.1"/>
    <property type="molecule type" value="Genomic_DNA"/>
</dbReference>
<accession>A0A0G4HNK6</accession>
<dbReference type="Pfam" id="PF01753">
    <property type="entry name" value="zf-MYND"/>
    <property type="match status" value="1"/>
</dbReference>
<evidence type="ECO:0000259" key="5">
    <source>
        <dbReference type="PROSITE" id="PS50865"/>
    </source>
</evidence>
<dbReference type="SUPFAM" id="SSF144232">
    <property type="entry name" value="HIT/MYND zinc finger-like"/>
    <property type="match status" value="1"/>
</dbReference>
<evidence type="ECO:0000256" key="4">
    <source>
        <dbReference type="PROSITE-ProRule" id="PRU00134"/>
    </source>
</evidence>
<dbReference type="InterPro" id="IPR002893">
    <property type="entry name" value="Znf_MYND"/>
</dbReference>